<dbReference type="EMBL" id="GBRH01203707">
    <property type="protein sequence ID" value="JAD94188.1"/>
    <property type="molecule type" value="Transcribed_RNA"/>
</dbReference>
<dbReference type="AlphaFoldDB" id="A0A0A9E594"/>
<protein>
    <submittedName>
        <fullName evidence="1">Uncharacterized protein</fullName>
    </submittedName>
</protein>
<proteinExistence type="predicted"/>
<evidence type="ECO:0000313" key="1">
    <source>
        <dbReference type="EMBL" id="JAD94188.1"/>
    </source>
</evidence>
<reference evidence="1" key="2">
    <citation type="journal article" date="2015" name="Data Brief">
        <title>Shoot transcriptome of the giant reed, Arundo donax.</title>
        <authorList>
            <person name="Barrero R.A."/>
            <person name="Guerrero F.D."/>
            <person name="Moolhuijzen P."/>
            <person name="Goolsby J.A."/>
            <person name="Tidwell J."/>
            <person name="Bellgard S.E."/>
            <person name="Bellgard M.I."/>
        </authorList>
    </citation>
    <scope>NUCLEOTIDE SEQUENCE</scope>
    <source>
        <tissue evidence="1">Shoot tissue taken approximately 20 cm above the soil surface</tissue>
    </source>
</reference>
<name>A0A0A9E594_ARUDO</name>
<accession>A0A0A9E594</accession>
<reference evidence="1" key="1">
    <citation type="submission" date="2014-09" db="EMBL/GenBank/DDBJ databases">
        <authorList>
            <person name="Magalhaes I.L.F."/>
            <person name="Oliveira U."/>
            <person name="Santos F.R."/>
            <person name="Vidigal T.H.D.A."/>
            <person name="Brescovit A.D."/>
            <person name="Santos A.J."/>
        </authorList>
    </citation>
    <scope>NUCLEOTIDE SEQUENCE</scope>
    <source>
        <tissue evidence="1">Shoot tissue taken approximately 20 cm above the soil surface</tissue>
    </source>
</reference>
<sequence length="51" mass="6062">MRRLLLSQNRLPTIPIWPTRMLLRTPSLLKRSSSRRCCARSLLTRTRNMIP</sequence>
<organism evidence="1">
    <name type="scientific">Arundo donax</name>
    <name type="common">Giant reed</name>
    <name type="synonym">Donax arundinaceus</name>
    <dbReference type="NCBI Taxonomy" id="35708"/>
    <lineage>
        <taxon>Eukaryota</taxon>
        <taxon>Viridiplantae</taxon>
        <taxon>Streptophyta</taxon>
        <taxon>Embryophyta</taxon>
        <taxon>Tracheophyta</taxon>
        <taxon>Spermatophyta</taxon>
        <taxon>Magnoliopsida</taxon>
        <taxon>Liliopsida</taxon>
        <taxon>Poales</taxon>
        <taxon>Poaceae</taxon>
        <taxon>PACMAD clade</taxon>
        <taxon>Arundinoideae</taxon>
        <taxon>Arundineae</taxon>
        <taxon>Arundo</taxon>
    </lineage>
</organism>